<keyword evidence="2 4" id="KW-0238">DNA-binding</keyword>
<reference evidence="6" key="1">
    <citation type="journal article" date="2022" name="Int. J. Syst. Evol. Microbiol.">
        <title>Apilactobacillus apisilvae sp. nov., Nicolia spurrieriana gen. nov. sp. nov., Bombilactobacillus folatiphilus sp. nov. and Bombilactobacillus thymidiniphilus sp. nov., four new lactic acid bacterial isolates from stingless bees Tetragonula carbonaria and Austroplebeia australis.</title>
        <authorList>
            <person name="Oliphant S.A."/>
            <person name="Watson-Haigh N.S."/>
            <person name="Sumby K.M."/>
            <person name="Gardner J."/>
            <person name="Groom S."/>
            <person name="Jiranek V."/>
        </authorList>
    </citation>
    <scope>NUCLEOTIDE SEQUENCE</scope>
    <source>
        <strain evidence="6">SGEP1_A5</strain>
    </source>
</reference>
<sequence>MGRRKSFNQSEVLNKISMVFVQYGFEGTSLDLLVNATGLLRGSLYAAFGSKLGMFIAALKENINHGKDSFVTTYLMVIAMMELTSNNVEVKQIVLNWYHTQSQVDIELTLGRALLHKSGLLGGIDDGKQS</sequence>
<dbReference type="GO" id="GO:0003677">
    <property type="term" value="F:DNA binding"/>
    <property type="evidence" value="ECO:0007669"/>
    <property type="project" value="UniProtKB-UniRule"/>
</dbReference>
<keyword evidence="1" id="KW-0805">Transcription regulation</keyword>
<proteinExistence type="predicted"/>
<protein>
    <submittedName>
        <fullName evidence="6">TetR/AcrR family transcriptional regulator</fullName>
    </submittedName>
</protein>
<feature type="domain" description="HTH tetR-type" evidence="5">
    <location>
        <begin position="6"/>
        <end position="66"/>
    </location>
</feature>
<evidence type="ECO:0000256" key="2">
    <source>
        <dbReference type="ARBA" id="ARBA00023125"/>
    </source>
</evidence>
<dbReference type="Gene3D" id="1.10.10.60">
    <property type="entry name" value="Homeodomain-like"/>
    <property type="match status" value="1"/>
</dbReference>
<organism evidence="6 7">
    <name type="scientific">Nicoliella spurrieriana</name>
    <dbReference type="NCBI Taxonomy" id="2925830"/>
    <lineage>
        <taxon>Bacteria</taxon>
        <taxon>Bacillati</taxon>
        <taxon>Bacillota</taxon>
        <taxon>Bacilli</taxon>
        <taxon>Lactobacillales</taxon>
        <taxon>Lactobacillaceae</taxon>
        <taxon>Nicoliella</taxon>
    </lineage>
</organism>
<evidence type="ECO:0000313" key="7">
    <source>
        <dbReference type="Proteomes" id="UP000831181"/>
    </source>
</evidence>
<dbReference type="RefSeq" id="WP_260116195.1">
    <property type="nucleotide sequence ID" value="NZ_CP093361.1"/>
</dbReference>
<dbReference type="Proteomes" id="UP000831181">
    <property type="component" value="Chromosome"/>
</dbReference>
<evidence type="ECO:0000256" key="3">
    <source>
        <dbReference type="ARBA" id="ARBA00023163"/>
    </source>
</evidence>
<name>A0A976RRB9_9LACO</name>
<dbReference type="InterPro" id="IPR009057">
    <property type="entry name" value="Homeodomain-like_sf"/>
</dbReference>
<dbReference type="KEGG" id="lbe:MOO44_05595"/>
<dbReference type="SUPFAM" id="SSF46689">
    <property type="entry name" value="Homeodomain-like"/>
    <property type="match status" value="1"/>
</dbReference>
<evidence type="ECO:0000313" key="6">
    <source>
        <dbReference type="EMBL" id="UQS86392.1"/>
    </source>
</evidence>
<dbReference type="PANTHER" id="PTHR47506:SF1">
    <property type="entry name" value="HTH-TYPE TRANSCRIPTIONAL REGULATOR YJDC"/>
    <property type="match status" value="1"/>
</dbReference>
<dbReference type="PANTHER" id="PTHR47506">
    <property type="entry name" value="TRANSCRIPTIONAL REGULATORY PROTEIN"/>
    <property type="match status" value="1"/>
</dbReference>
<gene>
    <name evidence="6" type="ORF">MOO44_05595</name>
</gene>
<dbReference type="EMBL" id="CP093361">
    <property type="protein sequence ID" value="UQS86392.1"/>
    <property type="molecule type" value="Genomic_DNA"/>
</dbReference>
<dbReference type="InterPro" id="IPR001647">
    <property type="entry name" value="HTH_TetR"/>
</dbReference>
<dbReference type="PROSITE" id="PS50977">
    <property type="entry name" value="HTH_TETR_2"/>
    <property type="match status" value="1"/>
</dbReference>
<dbReference type="Pfam" id="PF00440">
    <property type="entry name" value="TetR_N"/>
    <property type="match status" value="1"/>
</dbReference>
<dbReference type="AlphaFoldDB" id="A0A976RRB9"/>
<feature type="DNA-binding region" description="H-T-H motif" evidence="4">
    <location>
        <begin position="29"/>
        <end position="48"/>
    </location>
</feature>
<keyword evidence="7" id="KW-1185">Reference proteome</keyword>
<evidence type="ECO:0000256" key="1">
    <source>
        <dbReference type="ARBA" id="ARBA00023015"/>
    </source>
</evidence>
<evidence type="ECO:0000256" key="4">
    <source>
        <dbReference type="PROSITE-ProRule" id="PRU00335"/>
    </source>
</evidence>
<keyword evidence="3" id="KW-0804">Transcription</keyword>
<accession>A0A976RRB9</accession>
<evidence type="ECO:0000259" key="5">
    <source>
        <dbReference type="PROSITE" id="PS50977"/>
    </source>
</evidence>